<sequence>MEQFITNREELIDDWKAAASHIKAEFGIEKAIGYFVGEKFYNLTEEVKRLQRDNKDDSKIVNNLERLLFRCSQEIMATFTEQELNDYFRSNPRFGALGHVLNEDGHRLFVEKGAVEHTIDTEIEDALIMGEMKKYLKVNP</sequence>
<accession>A0A2M7T898</accession>
<dbReference type="AlphaFoldDB" id="A0A2M7T898"/>
<comment type="caution">
    <text evidence="1">The sequence shown here is derived from an EMBL/GenBank/DDBJ whole genome shotgun (WGS) entry which is preliminary data.</text>
</comment>
<proteinExistence type="predicted"/>
<gene>
    <name evidence="1" type="ORF">COY37_05110</name>
</gene>
<dbReference type="EMBL" id="PFNG01000123">
    <property type="protein sequence ID" value="PIZ39313.1"/>
    <property type="molecule type" value="Genomic_DNA"/>
</dbReference>
<dbReference type="Proteomes" id="UP000230956">
    <property type="component" value="Unassembled WGS sequence"/>
</dbReference>
<name>A0A2M7T898_9ACTN</name>
<evidence type="ECO:0000313" key="2">
    <source>
        <dbReference type="Proteomes" id="UP000230956"/>
    </source>
</evidence>
<organism evidence="1 2">
    <name type="scientific">Candidatus Aquicultor secundus</name>
    <dbReference type="NCBI Taxonomy" id="1973895"/>
    <lineage>
        <taxon>Bacteria</taxon>
        <taxon>Bacillati</taxon>
        <taxon>Actinomycetota</taxon>
        <taxon>Candidatus Aquicultoria</taxon>
        <taxon>Candidatus Aquicultorales</taxon>
        <taxon>Candidatus Aquicultoraceae</taxon>
        <taxon>Candidatus Aquicultor</taxon>
    </lineage>
</organism>
<reference evidence="2" key="1">
    <citation type="submission" date="2017-09" db="EMBL/GenBank/DDBJ databases">
        <title>Depth-based differentiation of microbial function through sediment-hosted aquifers and enrichment of novel symbionts in the deep terrestrial subsurface.</title>
        <authorList>
            <person name="Probst A.J."/>
            <person name="Ladd B."/>
            <person name="Jarett J.K."/>
            <person name="Geller-Mcgrath D.E."/>
            <person name="Sieber C.M.K."/>
            <person name="Emerson J.B."/>
            <person name="Anantharaman K."/>
            <person name="Thomas B.C."/>
            <person name="Malmstrom R."/>
            <person name="Stieglmeier M."/>
            <person name="Klingl A."/>
            <person name="Woyke T."/>
            <person name="Ryan C.M."/>
            <person name="Banfield J.F."/>
        </authorList>
    </citation>
    <scope>NUCLEOTIDE SEQUENCE [LARGE SCALE GENOMIC DNA]</scope>
</reference>
<evidence type="ECO:0000313" key="1">
    <source>
        <dbReference type="EMBL" id="PIZ39313.1"/>
    </source>
</evidence>
<protein>
    <submittedName>
        <fullName evidence="1">Uncharacterized protein</fullName>
    </submittedName>
</protein>
<dbReference type="RefSeq" id="WP_286677511.1">
    <property type="nucleotide sequence ID" value="NZ_MNXI01000009.1"/>
</dbReference>